<dbReference type="PANTHER" id="PTHR33337">
    <property type="entry name" value="GFA DOMAIN-CONTAINING PROTEIN"/>
    <property type="match status" value="1"/>
</dbReference>
<comment type="similarity">
    <text evidence="1">Belongs to the Gfa family.</text>
</comment>
<organism evidence="6 7">
    <name type="scientific">Vibrio stylophorae</name>
    <dbReference type="NCBI Taxonomy" id="659351"/>
    <lineage>
        <taxon>Bacteria</taxon>
        <taxon>Pseudomonadati</taxon>
        <taxon>Pseudomonadota</taxon>
        <taxon>Gammaproteobacteria</taxon>
        <taxon>Vibrionales</taxon>
        <taxon>Vibrionaceae</taxon>
        <taxon>Vibrio</taxon>
    </lineage>
</organism>
<comment type="caution">
    <text evidence="6">The sequence shown here is derived from an EMBL/GenBank/DDBJ whole genome shotgun (WGS) entry which is preliminary data.</text>
</comment>
<dbReference type="EMBL" id="CAKLDI010000001">
    <property type="protein sequence ID" value="CAH0533643.1"/>
    <property type="molecule type" value="Genomic_DNA"/>
</dbReference>
<evidence type="ECO:0000256" key="2">
    <source>
        <dbReference type="ARBA" id="ARBA00022723"/>
    </source>
</evidence>
<keyword evidence="3" id="KW-0862">Zinc</keyword>
<evidence type="ECO:0000259" key="5">
    <source>
        <dbReference type="PROSITE" id="PS51891"/>
    </source>
</evidence>
<keyword evidence="2" id="KW-0479">Metal-binding</keyword>
<evidence type="ECO:0000256" key="1">
    <source>
        <dbReference type="ARBA" id="ARBA00005495"/>
    </source>
</evidence>
<evidence type="ECO:0000256" key="3">
    <source>
        <dbReference type="ARBA" id="ARBA00022833"/>
    </source>
</evidence>
<reference evidence="6" key="1">
    <citation type="submission" date="2021-11" db="EMBL/GenBank/DDBJ databases">
        <authorList>
            <person name="Rodrigo-Torres L."/>
            <person name="Arahal R. D."/>
            <person name="Lucena T."/>
        </authorList>
    </citation>
    <scope>NUCLEOTIDE SEQUENCE</scope>
    <source>
        <strain evidence="6">CECT 7929</strain>
    </source>
</reference>
<keyword evidence="4" id="KW-0456">Lyase</keyword>
<dbReference type="PANTHER" id="PTHR33337:SF40">
    <property type="entry name" value="CENP-V_GFA DOMAIN-CONTAINING PROTEIN-RELATED"/>
    <property type="match status" value="1"/>
</dbReference>
<dbReference type="RefSeq" id="WP_237466073.1">
    <property type="nucleotide sequence ID" value="NZ_CAKLDI010000001.1"/>
</dbReference>
<gene>
    <name evidence="6" type="ORF">VST7929_01514</name>
</gene>
<evidence type="ECO:0000313" key="6">
    <source>
        <dbReference type="EMBL" id="CAH0533643.1"/>
    </source>
</evidence>
<dbReference type="Pfam" id="PF04828">
    <property type="entry name" value="GFA"/>
    <property type="match status" value="1"/>
</dbReference>
<accession>A0ABM8ZTK5</accession>
<dbReference type="SUPFAM" id="SSF51316">
    <property type="entry name" value="Mss4-like"/>
    <property type="match status" value="1"/>
</dbReference>
<dbReference type="Gene3D" id="3.90.1590.10">
    <property type="entry name" value="glutathione-dependent formaldehyde- activating enzyme (gfa)"/>
    <property type="match status" value="1"/>
</dbReference>
<feature type="domain" description="CENP-V/GFA" evidence="5">
    <location>
        <begin position="3"/>
        <end position="109"/>
    </location>
</feature>
<evidence type="ECO:0000256" key="4">
    <source>
        <dbReference type="ARBA" id="ARBA00023239"/>
    </source>
</evidence>
<dbReference type="PROSITE" id="PS51891">
    <property type="entry name" value="CENP_V_GFA"/>
    <property type="match status" value="1"/>
</dbReference>
<proteinExistence type="inferred from homology"/>
<dbReference type="Proteomes" id="UP000838672">
    <property type="component" value="Unassembled WGS sequence"/>
</dbReference>
<sequence length="133" mass="15343">MCYHGSCNCGAVHYQVHGDLSDVVYCHCQLCQKMSGSAFLAFGSALHQQLQIFGHEAMQSYQATMHATRYFCRHCGSNLFWQPQGEYGDTYQCIALGTLDTPFEPRKWQHFYTDQKACWFEIQDEQRCYATCP</sequence>
<dbReference type="InterPro" id="IPR011057">
    <property type="entry name" value="Mss4-like_sf"/>
</dbReference>
<name>A0ABM8ZTK5_9VIBR</name>
<dbReference type="InterPro" id="IPR006913">
    <property type="entry name" value="CENP-V/GFA"/>
</dbReference>
<protein>
    <recommendedName>
        <fullName evidence="5">CENP-V/GFA domain-containing protein</fullName>
    </recommendedName>
</protein>
<evidence type="ECO:0000313" key="7">
    <source>
        <dbReference type="Proteomes" id="UP000838672"/>
    </source>
</evidence>
<keyword evidence="7" id="KW-1185">Reference proteome</keyword>